<gene>
    <name evidence="1" type="ORF">LCGC14_1902760</name>
</gene>
<name>A0A0F9FW31_9ZZZZ</name>
<organism evidence="1">
    <name type="scientific">marine sediment metagenome</name>
    <dbReference type="NCBI Taxonomy" id="412755"/>
    <lineage>
        <taxon>unclassified sequences</taxon>
        <taxon>metagenomes</taxon>
        <taxon>ecological metagenomes</taxon>
    </lineage>
</organism>
<protein>
    <recommendedName>
        <fullName evidence="2">Nudix hydrolase domain-containing protein</fullName>
    </recommendedName>
</protein>
<sequence length="179" mass="20713">MNDVIIQDILYKKIDVVFINEKISLPLKIQEQIDYYWLKLLKDGKTLRRGDVFTISAIETGNSKLKIEVKLTDYAHYMATFHNIIDKKYFCKIIYTAALVETLEKKIIIGEMAPNTSTPGRLQFPGGGLDKNDIEKNNINLNKNITKEIKEELGIDINYKEHVSYFKQHFLKTGGIHDF</sequence>
<accession>A0A0F9FW31</accession>
<feature type="non-terminal residue" evidence="1">
    <location>
        <position position="179"/>
    </location>
</feature>
<dbReference type="SUPFAM" id="SSF55811">
    <property type="entry name" value="Nudix"/>
    <property type="match status" value="1"/>
</dbReference>
<dbReference type="InterPro" id="IPR015797">
    <property type="entry name" value="NUDIX_hydrolase-like_dom_sf"/>
</dbReference>
<evidence type="ECO:0008006" key="2">
    <source>
        <dbReference type="Google" id="ProtNLM"/>
    </source>
</evidence>
<proteinExistence type="predicted"/>
<dbReference type="EMBL" id="LAZR01019959">
    <property type="protein sequence ID" value="KKL90629.1"/>
    <property type="molecule type" value="Genomic_DNA"/>
</dbReference>
<dbReference type="AlphaFoldDB" id="A0A0F9FW31"/>
<evidence type="ECO:0000313" key="1">
    <source>
        <dbReference type="EMBL" id="KKL90629.1"/>
    </source>
</evidence>
<comment type="caution">
    <text evidence="1">The sequence shown here is derived from an EMBL/GenBank/DDBJ whole genome shotgun (WGS) entry which is preliminary data.</text>
</comment>
<dbReference type="Gene3D" id="3.90.79.10">
    <property type="entry name" value="Nucleoside Triphosphate Pyrophosphohydrolase"/>
    <property type="match status" value="1"/>
</dbReference>
<reference evidence="1" key="1">
    <citation type="journal article" date="2015" name="Nature">
        <title>Complex archaea that bridge the gap between prokaryotes and eukaryotes.</title>
        <authorList>
            <person name="Spang A."/>
            <person name="Saw J.H."/>
            <person name="Jorgensen S.L."/>
            <person name="Zaremba-Niedzwiedzka K."/>
            <person name="Martijn J."/>
            <person name="Lind A.E."/>
            <person name="van Eijk R."/>
            <person name="Schleper C."/>
            <person name="Guy L."/>
            <person name="Ettema T.J."/>
        </authorList>
    </citation>
    <scope>NUCLEOTIDE SEQUENCE</scope>
</reference>